<accession>A0A1Z4V9J8</accession>
<organism evidence="2 3">
    <name type="scientific">Dolichospermum compactum NIES-806</name>
    <dbReference type="NCBI Taxonomy" id="1973481"/>
    <lineage>
        <taxon>Bacteria</taxon>
        <taxon>Bacillati</taxon>
        <taxon>Cyanobacteriota</taxon>
        <taxon>Cyanophyceae</taxon>
        <taxon>Nostocales</taxon>
        <taxon>Aphanizomenonaceae</taxon>
        <taxon>Dolichospermum</taxon>
        <taxon>Dolichospermum compactum</taxon>
    </lineage>
</organism>
<feature type="domain" description="HNH nuclease" evidence="1">
    <location>
        <begin position="8"/>
        <end position="63"/>
    </location>
</feature>
<dbReference type="InterPro" id="IPR003615">
    <property type="entry name" value="HNH_nuc"/>
</dbReference>
<dbReference type="InterPro" id="IPR002711">
    <property type="entry name" value="HNH"/>
</dbReference>
<evidence type="ECO:0000313" key="2">
    <source>
        <dbReference type="EMBL" id="BAZ87915.1"/>
    </source>
</evidence>
<keyword evidence="2" id="KW-0540">Nuclease</keyword>
<dbReference type="GO" id="GO:0003676">
    <property type="term" value="F:nucleic acid binding"/>
    <property type="evidence" value="ECO:0007669"/>
    <property type="project" value="InterPro"/>
</dbReference>
<dbReference type="SMART" id="SM00507">
    <property type="entry name" value="HNHc"/>
    <property type="match status" value="1"/>
</dbReference>
<evidence type="ECO:0000313" key="3">
    <source>
        <dbReference type="Proteomes" id="UP000218702"/>
    </source>
</evidence>
<gene>
    <name evidence="2" type="ORF">NIES806_41470</name>
</gene>
<dbReference type="Gene3D" id="1.10.30.50">
    <property type="match status" value="1"/>
</dbReference>
<dbReference type="EMBL" id="AP018316">
    <property type="protein sequence ID" value="BAZ87915.1"/>
    <property type="molecule type" value="Genomic_DNA"/>
</dbReference>
<dbReference type="AlphaFoldDB" id="A0A1Z4V9J8"/>
<keyword evidence="3" id="KW-1185">Reference proteome</keyword>
<evidence type="ECO:0000259" key="1">
    <source>
        <dbReference type="SMART" id="SM00507"/>
    </source>
</evidence>
<protein>
    <submittedName>
        <fullName evidence="2">HNH endonuclease</fullName>
    </submittedName>
</protein>
<dbReference type="Proteomes" id="UP000218702">
    <property type="component" value="Chromosome"/>
</dbReference>
<dbReference type="CDD" id="cd00085">
    <property type="entry name" value="HNHc"/>
    <property type="match status" value="1"/>
</dbReference>
<reference evidence="2 3" key="1">
    <citation type="submission" date="2017-06" db="EMBL/GenBank/DDBJ databases">
        <title>Genome sequencing of cyanobaciteial culture collection at National Institute for Environmental Studies (NIES).</title>
        <authorList>
            <person name="Hirose Y."/>
            <person name="Shimura Y."/>
            <person name="Fujisawa T."/>
            <person name="Nakamura Y."/>
            <person name="Kawachi M."/>
        </authorList>
    </citation>
    <scope>NUCLEOTIDE SEQUENCE [LARGE SCALE GENOMIC DNA]</scope>
    <source>
        <strain evidence="2 3">NIES-806</strain>
    </source>
</reference>
<keyword evidence="2" id="KW-0378">Hydrolase</keyword>
<dbReference type="RefSeq" id="WP_096670191.1">
    <property type="nucleotide sequence ID" value="NZ_AP018316.1"/>
</dbReference>
<proteinExistence type="predicted"/>
<dbReference type="Pfam" id="PF01844">
    <property type="entry name" value="HNH"/>
    <property type="match status" value="1"/>
</dbReference>
<sequence>MSERVSESIRRIVAARSRGYCEYCRCSEKFATESFTVEHIKPRKAGGETVLENLAWSCFGCNGHKHTKTEGIDPETGEKIALYNPRQQVWSEHFDWSDDFTQVIGKTPCGRVTVESLRLNRYGVVNLRRLLFAANLHPPENVGFNDL</sequence>
<dbReference type="KEGG" id="dcm:NIES806_41470"/>
<dbReference type="GO" id="GO:0004519">
    <property type="term" value="F:endonuclease activity"/>
    <property type="evidence" value="ECO:0007669"/>
    <property type="project" value="UniProtKB-KW"/>
</dbReference>
<dbReference type="GO" id="GO:0008270">
    <property type="term" value="F:zinc ion binding"/>
    <property type="evidence" value="ECO:0007669"/>
    <property type="project" value="InterPro"/>
</dbReference>
<dbReference type="PANTHER" id="PTHR33877">
    <property type="entry name" value="SLL1193 PROTEIN"/>
    <property type="match status" value="1"/>
</dbReference>
<name>A0A1Z4V9J8_9CYAN</name>
<dbReference type="PANTHER" id="PTHR33877:SF1">
    <property type="entry name" value="TYPE IV METHYL-DIRECTED RESTRICTION ENZYME ECOKMCRA"/>
    <property type="match status" value="1"/>
</dbReference>
<dbReference type="OrthoDB" id="514018at2"/>
<keyword evidence="2" id="KW-0255">Endonuclease</keyword>
<dbReference type="InterPro" id="IPR052892">
    <property type="entry name" value="NA-targeting_endonuclease"/>
</dbReference>